<evidence type="ECO:0000313" key="3">
    <source>
        <dbReference type="EMBL" id="KGM48445.1"/>
    </source>
</evidence>
<dbReference type="OrthoDB" id="9759690at2"/>
<keyword evidence="2" id="KW-0472">Membrane</keyword>
<accession>A0A0A0EDS6</accession>
<feature type="transmembrane region" description="Helical" evidence="2">
    <location>
        <begin position="155"/>
        <end position="174"/>
    </location>
</feature>
<dbReference type="RefSeq" id="WP_043749238.1">
    <property type="nucleotide sequence ID" value="NZ_AQQX01000004.1"/>
</dbReference>
<name>A0A0A0EDS6_9RHOB</name>
<dbReference type="Proteomes" id="UP000030004">
    <property type="component" value="Unassembled WGS sequence"/>
</dbReference>
<evidence type="ECO:0000256" key="2">
    <source>
        <dbReference type="SAM" id="Phobius"/>
    </source>
</evidence>
<dbReference type="eggNOG" id="COG1994">
    <property type="taxonomic scope" value="Bacteria"/>
</dbReference>
<dbReference type="InterPro" id="IPR041881">
    <property type="entry name" value="PqqD_sf"/>
</dbReference>
<dbReference type="PANTHER" id="PTHR13325:SF3">
    <property type="entry name" value="MEMBRANE-BOUND TRANSCRIPTION FACTOR SITE-2 PROTEASE"/>
    <property type="match status" value="1"/>
</dbReference>
<feature type="transmembrane region" description="Helical" evidence="2">
    <location>
        <begin position="256"/>
        <end position="277"/>
    </location>
</feature>
<dbReference type="GO" id="GO:0016020">
    <property type="term" value="C:membrane"/>
    <property type="evidence" value="ECO:0007669"/>
    <property type="project" value="InterPro"/>
</dbReference>
<dbReference type="EMBL" id="AQQX01000004">
    <property type="protein sequence ID" value="KGM48445.1"/>
    <property type="molecule type" value="Genomic_DNA"/>
</dbReference>
<dbReference type="Gene3D" id="1.10.10.1150">
    <property type="entry name" value="Coenzyme PQQ synthesis protein D (PqqD)"/>
    <property type="match status" value="1"/>
</dbReference>
<feature type="transmembrane region" description="Helical" evidence="2">
    <location>
        <begin position="428"/>
        <end position="449"/>
    </location>
</feature>
<proteinExistence type="predicted"/>
<dbReference type="GO" id="GO:0031293">
    <property type="term" value="P:membrane protein intracellular domain proteolysis"/>
    <property type="evidence" value="ECO:0007669"/>
    <property type="project" value="TreeGrafter"/>
</dbReference>
<dbReference type="PANTHER" id="PTHR13325">
    <property type="entry name" value="PROTEASE M50 MEMBRANE-BOUND TRANSCRIPTION FACTOR SITE 2 PROTEASE"/>
    <property type="match status" value="1"/>
</dbReference>
<keyword evidence="4" id="KW-1185">Reference proteome</keyword>
<organism evidence="3 4">
    <name type="scientific">Pseudooceanicola atlanticus</name>
    <dbReference type="NCBI Taxonomy" id="1461694"/>
    <lineage>
        <taxon>Bacteria</taxon>
        <taxon>Pseudomonadati</taxon>
        <taxon>Pseudomonadota</taxon>
        <taxon>Alphaproteobacteria</taxon>
        <taxon>Rhodobacterales</taxon>
        <taxon>Paracoccaceae</taxon>
        <taxon>Pseudooceanicola</taxon>
    </lineage>
</organism>
<feature type="coiled-coil region" evidence="1">
    <location>
        <begin position="497"/>
        <end position="547"/>
    </location>
</feature>
<dbReference type="SUPFAM" id="SSF111369">
    <property type="entry name" value="HlyD-like secretion proteins"/>
    <property type="match status" value="1"/>
</dbReference>
<dbReference type="InterPro" id="IPR001193">
    <property type="entry name" value="MBTPS2"/>
</dbReference>
<feature type="transmembrane region" description="Helical" evidence="2">
    <location>
        <begin position="228"/>
        <end position="249"/>
    </location>
</feature>
<keyword evidence="2" id="KW-1133">Transmembrane helix</keyword>
<keyword evidence="2" id="KW-0812">Transmembrane</keyword>
<feature type="transmembrane region" description="Helical" evidence="2">
    <location>
        <begin position="359"/>
        <end position="381"/>
    </location>
</feature>
<dbReference type="GO" id="GO:0005737">
    <property type="term" value="C:cytoplasm"/>
    <property type="evidence" value="ECO:0007669"/>
    <property type="project" value="TreeGrafter"/>
</dbReference>
<sequence length="715" mass="79040">MATSFESQSWYRAAHLRPVLPRRAEVTRQMFRGQVWYVIRDPLTGKFTRISEAGHWLIAQMDGRRTLGEVWDAACAELGDAAPAQDEMLALISQLAALDLLHTNGLPDVDAMSERAGKVRRKTLLSRFLNPLAVRFPLFDPNALLDALWPFARPFFGVIGGLAYLALLISGGVAAGRNWDALTGNLIDRVLATESLVLLVLVYPLVKLCHELGHGFAVKKWGGEVREVGVMMLVFIPVPYVDASASAAFTSKWRRIFVSGAGILVELGLSAAAMLLWTQMEDGLARAAMFNVMLIGGVSTLLFNGNPLLRFDGYFVFSDLLEIPNLSMRSNRFIGYLIQRYLFGNAKAKSPVRARGERFWFFTYSIAAFCYRLLISLTIVMVVATRFFALGALLAMWSVTLIFIVPILKHLRFVATSDSLRGIRHRAIAVVAVICLLLVGGLGFLPVPYRTVAQGVVYAPYEATVHATEPGEVAAVLSDPGARLAAGAPILTITDPLAEARLEAAEAEARKYRLRYEQALSESAYDMRLWRAQAARADQEAQSLRDRLASMTLHAPRDGLFVMPGAADLEGAYLSRGDVVGYLVDPEDLIVRVAVHQDQADLIRSRSRSLALRTADDLDAVVPARIVREVPTLGQRIASRALTMEGGGRFAVDPERGPEPHTLEPILQFDVAPETPLREAEIGMRVHVRIDHGDEPIATRVYRRVRQVFLRRFNV</sequence>
<evidence type="ECO:0008006" key="5">
    <source>
        <dbReference type="Google" id="ProtNLM"/>
    </source>
</evidence>
<keyword evidence="1" id="KW-0175">Coiled coil</keyword>
<comment type="caution">
    <text evidence="3">The sequence shown here is derived from an EMBL/GenBank/DDBJ whole genome shotgun (WGS) entry which is preliminary data.</text>
</comment>
<dbReference type="AlphaFoldDB" id="A0A0A0EDS6"/>
<dbReference type="STRING" id="1461694.ATO9_12465"/>
<gene>
    <name evidence="3" type="ORF">ATO9_12465</name>
</gene>
<evidence type="ECO:0000256" key="1">
    <source>
        <dbReference type="SAM" id="Coils"/>
    </source>
</evidence>
<feature type="transmembrane region" description="Helical" evidence="2">
    <location>
        <begin position="387"/>
        <end position="408"/>
    </location>
</feature>
<evidence type="ECO:0000313" key="4">
    <source>
        <dbReference type="Proteomes" id="UP000030004"/>
    </source>
</evidence>
<reference evidence="3 4" key="1">
    <citation type="journal article" date="2015" name="Antonie Van Leeuwenhoek">
        <title>Pseudooceanicola atlanticus gen. nov. sp. nov., isolated from surface seawater of the Atlantic Ocean and reclassification of Oceanicola batsensis, Oceanicola marinus, Oceanicola nitratireducens, Oceanicola nanhaiensis, Oceanicola antarcticus and Oceanicola flagellatus, as Pseudooceanicola batsensis comb. nov., Pseudooceanicola marinus comb. nov., Pseudooceanicola nitratireducens comb. nov., Pseudooceanicola nanhaiensis comb. nov., Pseudooceanicola antarcticus comb. nov., and Pseudooceanicola flagellatus comb. nov.</title>
        <authorList>
            <person name="Lai Q."/>
            <person name="Li G."/>
            <person name="Liu X."/>
            <person name="Du Y."/>
            <person name="Sun F."/>
            <person name="Shao Z."/>
        </authorList>
    </citation>
    <scope>NUCLEOTIDE SEQUENCE [LARGE SCALE GENOMIC DNA]</scope>
    <source>
        <strain evidence="3 4">22II-s11g</strain>
    </source>
</reference>
<protein>
    <recommendedName>
        <fullName evidence="5">Peptidase M50</fullName>
    </recommendedName>
</protein>
<feature type="transmembrane region" description="Helical" evidence="2">
    <location>
        <begin position="283"/>
        <end position="303"/>
    </location>
</feature>
<dbReference type="GO" id="GO:0004222">
    <property type="term" value="F:metalloendopeptidase activity"/>
    <property type="evidence" value="ECO:0007669"/>
    <property type="project" value="InterPro"/>
</dbReference>